<evidence type="ECO:0000313" key="2">
    <source>
        <dbReference type="Proteomes" id="UP001501736"/>
    </source>
</evidence>
<protein>
    <recommendedName>
        <fullName evidence="3">Secreted protein</fullName>
    </recommendedName>
</protein>
<gene>
    <name evidence="1" type="ORF">GCM10020260_01050</name>
</gene>
<proteinExistence type="predicted"/>
<evidence type="ECO:0000313" key="1">
    <source>
        <dbReference type="EMBL" id="GAA3278677.1"/>
    </source>
</evidence>
<sequence>MTPWDVWEWSFFPTLSTESSWGWGGCWDASCGVVSCMGIVLSSGRDFSTLPGPCRVGRTICRIGKNPPPRDQRARYWAISGHSIGSE</sequence>
<organism evidence="1 2">
    <name type="scientific">Nesterenkonia halobia</name>
    <dbReference type="NCBI Taxonomy" id="37922"/>
    <lineage>
        <taxon>Bacteria</taxon>
        <taxon>Bacillati</taxon>
        <taxon>Actinomycetota</taxon>
        <taxon>Actinomycetes</taxon>
        <taxon>Micrococcales</taxon>
        <taxon>Micrococcaceae</taxon>
        <taxon>Nesterenkonia</taxon>
    </lineage>
</organism>
<dbReference type="EMBL" id="BAAAYG010000001">
    <property type="protein sequence ID" value="GAA3278677.1"/>
    <property type="molecule type" value="Genomic_DNA"/>
</dbReference>
<keyword evidence="2" id="KW-1185">Reference proteome</keyword>
<accession>A0ABP6RDE1</accession>
<evidence type="ECO:0008006" key="3">
    <source>
        <dbReference type="Google" id="ProtNLM"/>
    </source>
</evidence>
<name>A0ABP6RDE1_9MICC</name>
<comment type="caution">
    <text evidence="1">The sequence shown here is derived from an EMBL/GenBank/DDBJ whole genome shotgun (WGS) entry which is preliminary data.</text>
</comment>
<dbReference type="Proteomes" id="UP001501736">
    <property type="component" value="Unassembled WGS sequence"/>
</dbReference>
<reference evidence="2" key="1">
    <citation type="journal article" date="2019" name="Int. J. Syst. Evol. Microbiol.">
        <title>The Global Catalogue of Microorganisms (GCM) 10K type strain sequencing project: providing services to taxonomists for standard genome sequencing and annotation.</title>
        <authorList>
            <consortium name="The Broad Institute Genomics Platform"/>
            <consortium name="The Broad Institute Genome Sequencing Center for Infectious Disease"/>
            <person name="Wu L."/>
            <person name="Ma J."/>
        </authorList>
    </citation>
    <scope>NUCLEOTIDE SEQUENCE [LARGE SCALE GENOMIC DNA]</scope>
    <source>
        <strain evidence="2">JCM 11483</strain>
    </source>
</reference>